<dbReference type="Pfam" id="PF16016">
    <property type="entry name" value="VASt"/>
    <property type="match status" value="1"/>
</dbReference>
<name>A0A5B8MK71_9CHLO</name>
<dbReference type="InterPro" id="IPR051482">
    <property type="entry name" value="Cholesterol_transport"/>
</dbReference>
<dbReference type="GO" id="GO:0005789">
    <property type="term" value="C:endoplasmic reticulum membrane"/>
    <property type="evidence" value="ECO:0007669"/>
    <property type="project" value="TreeGrafter"/>
</dbReference>
<feature type="region of interest" description="Disordered" evidence="3">
    <location>
        <begin position="989"/>
        <end position="1035"/>
    </location>
</feature>
<keyword evidence="4" id="KW-1133">Transmembrane helix</keyword>
<proteinExistence type="predicted"/>
<dbReference type="PROSITE" id="PS51778">
    <property type="entry name" value="VAST"/>
    <property type="match status" value="1"/>
</dbReference>
<gene>
    <name evidence="6" type="ORF">A3770_04p33070</name>
</gene>
<evidence type="ECO:0000256" key="4">
    <source>
        <dbReference type="SAM" id="Phobius"/>
    </source>
</evidence>
<dbReference type="InterPro" id="IPR031968">
    <property type="entry name" value="VASt"/>
</dbReference>
<evidence type="ECO:0000256" key="2">
    <source>
        <dbReference type="ARBA" id="ARBA00023136"/>
    </source>
</evidence>
<evidence type="ECO:0000313" key="7">
    <source>
        <dbReference type="Proteomes" id="UP000316726"/>
    </source>
</evidence>
<evidence type="ECO:0000256" key="1">
    <source>
        <dbReference type="ARBA" id="ARBA00004370"/>
    </source>
</evidence>
<evidence type="ECO:0000259" key="5">
    <source>
        <dbReference type="PROSITE" id="PS51778"/>
    </source>
</evidence>
<feature type="region of interest" description="Disordered" evidence="3">
    <location>
        <begin position="680"/>
        <end position="702"/>
    </location>
</feature>
<feature type="compositionally biased region" description="Basic and acidic residues" evidence="3">
    <location>
        <begin position="59"/>
        <end position="68"/>
    </location>
</feature>
<dbReference type="PANTHER" id="PTHR23319">
    <property type="entry name" value="GRAM DOMAIN CONTAINING 1B, ISOFORM E"/>
    <property type="match status" value="1"/>
</dbReference>
<dbReference type="GO" id="GO:0120015">
    <property type="term" value="F:sterol transfer activity"/>
    <property type="evidence" value="ECO:0007669"/>
    <property type="project" value="TreeGrafter"/>
</dbReference>
<keyword evidence="4" id="KW-0812">Transmembrane</keyword>
<dbReference type="PANTHER" id="PTHR23319:SF4">
    <property type="entry name" value="GRAM DOMAIN CONTAINING 1B, ISOFORM E"/>
    <property type="match status" value="1"/>
</dbReference>
<dbReference type="GO" id="GO:0032934">
    <property type="term" value="F:sterol binding"/>
    <property type="evidence" value="ECO:0007669"/>
    <property type="project" value="TreeGrafter"/>
</dbReference>
<feature type="region of interest" description="Disordered" evidence="3">
    <location>
        <begin position="824"/>
        <end position="929"/>
    </location>
</feature>
<dbReference type="GO" id="GO:0005886">
    <property type="term" value="C:plasma membrane"/>
    <property type="evidence" value="ECO:0007669"/>
    <property type="project" value="TreeGrafter"/>
</dbReference>
<dbReference type="GO" id="GO:0140268">
    <property type="term" value="C:endoplasmic reticulum-plasma membrane contact site"/>
    <property type="evidence" value="ECO:0007669"/>
    <property type="project" value="TreeGrafter"/>
</dbReference>
<dbReference type="Pfam" id="PF06398">
    <property type="entry name" value="Pex24p"/>
    <property type="match status" value="2"/>
</dbReference>
<dbReference type="SMART" id="SM00694">
    <property type="entry name" value="DysFC"/>
    <property type="match status" value="2"/>
</dbReference>
<protein>
    <recommendedName>
        <fullName evidence="5">VASt domain-containing protein</fullName>
    </recommendedName>
</protein>
<comment type="subcellular location">
    <subcellularLocation>
        <location evidence="1">Membrane</location>
    </subcellularLocation>
</comment>
<feature type="domain" description="VASt" evidence="5">
    <location>
        <begin position="97"/>
        <end position="271"/>
    </location>
</feature>
<dbReference type="GO" id="GO:0032366">
    <property type="term" value="P:intracellular sterol transport"/>
    <property type="evidence" value="ECO:0007669"/>
    <property type="project" value="TreeGrafter"/>
</dbReference>
<dbReference type="InterPro" id="IPR010482">
    <property type="entry name" value="TECPR1-like_DysF"/>
</dbReference>
<dbReference type="OrthoDB" id="67700at2759"/>
<evidence type="ECO:0000256" key="3">
    <source>
        <dbReference type="SAM" id="MobiDB-lite"/>
    </source>
</evidence>
<dbReference type="InterPro" id="IPR006614">
    <property type="entry name" value="Peroxin/Ferlin"/>
</dbReference>
<feature type="region of interest" description="Disordered" evidence="3">
    <location>
        <begin position="16"/>
        <end position="92"/>
    </location>
</feature>
<dbReference type="Proteomes" id="UP000316726">
    <property type="component" value="Chromosome 4"/>
</dbReference>
<reference evidence="6 7" key="1">
    <citation type="submission" date="2018-07" db="EMBL/GenBank/DDBJ databases">
        <title>The complete nuclear genome of the prasinophyte Chloropicon primus (CCMP1205).</title>
        <authorList>
            <person name="Pombert J.-F."/>
            <person name="Otis C."/>
            <person name="Turmel M."/>
            <person name="Lemieux C."/>
        </authorList>
    </citation>
    <scope>NUCLEOTIDE SEQUENCE [LARGE SCALE GENOMIC DNA]</scope>
    <source>
        <strain evidence="6 7">CCMP1205</strain>
    </source>
</reference>
<keyword evidence="7" id="KW-1185">Reference proteome</keyword>
<organism evidence="6 7">
    <name type="scientific">Chloropicon primus</name>
    <dbReference type="NCBI Taxonomy" id="1764295"/>
    <lineage>
        <taxon>Eukaryota</taxon>
        <taxon>Viridiplantae</taxon>
        <taxon>Chlorophyta</taxon>
        <taxon>Chloropicophyceae</taxon>
        <taxon>Chloropicales</taxon>
        <taxon>Chloropicaceae</taxon>
        <taxon>Chloropicon</taxon>
    </lineage>
</organism>
<keyword evidence="2 4" id="KW-0472">Membrane</keyword>
<feature type="compositionally biased region" description="Basic and acidic residues" evidence="3">
    <location>
        <begin position="1010"/>
        <end position="1035"/>
    </location>
</feature>
<sequence>MATGLSTMSLMRVTNSLTTPYNSPMKEDARTSKCGARTQGAKKGHVSRRLDVSADGEEQGAKHSDRGGGKMQMPFPGGGGASSGRKDGKSLWPQAKKGGVVLDLIVDCDVAILWKHFTGDHESSTLWRRLYRHRKYEEVETEPWEDRNEEEGRALERESTYITGFKSSFIRGKHKTYETQTVTLARDGLAYVMEVKAKVPTLPVGDCMYTVIQYCLGANGADSCCLQASYEIVYTKKASFKSLIEKNAASGVKDNMKDLRATLATIIKIRDALPSHLERHVAAKDAPKSLDSVVTHEIFRFLMQYSHAILAFGCILYLVAERGGLVGGATAPHQLSADEECDASDEIVEPGSTAARHSEFFANAVRFYVLGFVFKFFVLASHWIITNMSILLLLVFRLLRPLIQLSRRVTQSTIVKKVSAPLKGSLTAILKSLEVKKVIATKETTELSADEEDLSPGEVVPAAAEAAMIVSKIAKFNHLSPAAQAQAVKGLRDKKQAELVGQSSFIGRDTGEDSGLVVEEVFENQRYQPFRGWGSLWPGHFLPTDCGKWSDRIGLPKVGTQSQIFELVAPALPPNWVWLETEWQIDLSGHKSGLVDADGFYYGVMAFSGLKDYPPSDPEHAKKTMKKFVRRRRWIRTRIHSGRMKDVLMRRNSSIGDGKSVKAKIETLLGWRKPDLAQSLAESTSPIGADERSDPIATPEQPTDRLEIGQDVVLVEMFEQEERVGSHNEWTAPIDNTLKRFSNRDGSATSALFSDVSPSLPTGFKWVGHWNIDNSKEHHERIDEDGWSYGKDFAELMRENGSKMQTMEKKARRRRWIRHQRRMNEEEELASPQLDLPNLPPVDARSSRSSIQALDLPGSPSEERQGAIPHHRRSSSKSALDVLDLAASNQFGENGESRDSEEEETEEESQCTRASPSPLGKPGPLAGHLPVLERRSSLSSLASDHLFAERRLCLSEGDVKSRDSMDLTFADMPLSDLGLGALDQDDSVAETLGPATDDRSVAVSEVPDSPEFHESFEFERAEGDSDEWKEGEEKP</sequence>
<evidence type="ECO:0000313" key="6">
    <source>
        <dbReference type="EMBL" id="QDZ20789.1"/>
    </source>
</evidence>
<dbReference type="AlphaFoldDB" id="A0A5B8MK71"/>
<accession>A0A5B8MK71</accession>
<dbReference type="GO" id="GO:0098588">
    <property type="term" value="C:bounding membrane of organelle"/>
    <property type="evidence" value="ECO:0007669"/>
    <property type="project" value="UniProtKB-ARBA"/>
</dbReference>
<feature type="transmembrane region" description="Helical" evidence="4">
    <location>
        <begin position="298"/>
        <end position="320"/>
    </location>
</feature>
<dbReference type="EMBL" id="CP031037">
    <property type="protein sequence ID" value="QDZ20789.1"/>
    <property type="molecule type" value="Genomic_DNA"/>
</dbReference>
<feature type="compositionally biased region" description="Acidic residues" evidence="3">
    <location>
        <begin position="899"/>
        <end position="909"/>
    </location>
</feature>